<dbReference type="PROSITE" id="PS00107">
    <property type="entry name" value="PROTEIN_KINASE_ATP"/>
    <property type="match status" value="1"/>
</dbReference>
<dbReference type="SUPFAM" id="SSF55550">
    <property type="entry name" value="SH2 domain"/>
    <property type="match status" value="1"/>
</dbReference>
<dbReference type="Gene3D" id="3.30.200.20">
    <property type="entry name" value="Phosphorylase Kinase, domain 1"/>
    <property type="match status" value="1"/>
</dbReference>
<evidence type="ECO:0000313" key="4">
    <source>
        <dbReference type="EMBL" id="VDK74456.1"/>
    </source>
</evidence>
<evidence type="ECO:0000313" key="5">
    <source>
        <dbReference type="Proteomes" id="UP000267096"/>
    </source>
</evidence>
<evidence type="ECO:0000259" key="3">
    <source>
        <dbReference type="PROSITE" id="PS50001"/>
    </source>
</evidence>
<sequence>MVYSIQVGDFIIRATQPRPTDPREIVVSVRVKPNEDDPVTIRHIVIRRRMKEDGSLEWRAIEDECYSSVRELIDNYMASGRPLNPEVKSSVLIRSIKRKSWEFLHEDIKLNDLLGEGQYGEVRAGEALVNGRKLSVAVKVAKVVKEESQMAKAKEKIKEMMHEAR</sequence>
<protein>
    <submittedName>
        <fullName evidence="6">SH2 domain-containing protein</fullName>
    </submittedName>
</protein>
<dbReference type="Gene3D" id="3.30.505.10">
    <property type="entry name" value="SH2 domain"/>
    <property type="match status" value="1"/>
</dbReference>
<dbReference type="WBParaSite" id="ASIM_0002074601-mRNA-1">
    <property type="protein sequence ID" value="ASIM_0002074601-mRNA-1"/>
    <property type="gene ID" value="ASIM_0002074601"/>
</dbReference>
<accession>A0A0M3KIC7</accession>
<keyword evidence="1" id="KW-0727">SH2 domain</keyword>
<dbReference type="Proteomes" id="UP000267096">
    <property type="component" value="Unassembled WGS sequence"/>
</dbReference>
<dbReference type="OrthoDB" id="3256376at2759"/>
<dbReference type="PROSITE" id="PS50001">
    <property type="entry name" value="SH2"/>
    <property type="match status" value="1"/>
</dbReference>
<dbReference type="SUPFAM" id="SSF56112">
    <property type="entry name" value="Protein kinase-like (PK-like)"/>
    <property type="match status" value="1"/>
</dbReference>
<dbReference type="AlphaFoldDB" id="A0A0M3KIC7"/>
<evidence type="ECO:0000256" key="2">
    <source>
        <dbReference type="PROSITE-ProRule" id="PRU10141"/>
    </source>
</evidence>
<reference evidence="6" key="1">
    <citation type="submission" date="2017-02" db="UniProtKB">
        <authorList>
            <consortium name="WormBaseParasite"/>
        </authorList>
    </citation>
    <scope>IDENTIFICATION</scope>
</reference>
<organism evidence="6">
    <name type="scientific">Anisakis simplex</name>
    <name type="common">Herring worm</name>
    <dbReference type="NCBI Taxonomy" id="6269"/>
    <lineage>
        <taxon>Eukaryota</taxon>
        <taxon>Metazoa</taxon>
        <taxon>Ecdysozoa</taxon>
        <taxon>Nematoda</taxon>
        <taxon>Chromadorea</taxon>
        <taxon>Rhabditida</taxon>
        <taxon>Spirurina</taxon>
        <taxon>Ascaridomorpha</taxon>
        <taxon>Ascaridoidea</taxon>
        <taxon>Anisakidae</taxon>
        <taxon>Anisakis</taxon>
        <taxon>Anisakis simplex complex</taxon>
    </lineage>
</organism>
<reference evidence="4 5" key="2">
    <citation type="submission" date="2018-11" db="EMBL/GenBank/DDBJ databases">
        <authorList>
            <consortium name="Pathogen Informatics"/>
        </authorList>
    </citation>
    <scope>NUCLEOTIDE SEQUENCE [LARGE SCALE GENOMIC DNA]</scope>
</reference>
<dbReference type="InterPro" id="IPR017441">
    <property type="entry name" value="Protein_kinase_ATP_BS"/>
</dbReference>
<keyword evidence="2" id="KW-0547">Nucleotide-binding</keyword>
<name>A0A0M3KIC7_ANISI</name>
<dbReference type="InterPro" id="IPR000980">
    <property type="entry name" value="SH2"/>
</dbReference>
<dbReference type="EMBL" id="UYRR01038752">
    <property type="protein sequence ID" value="VDK74456.1"/>
    <property type="molecule type" value="Genomic_DNA"/>
</dbReference>
<gene>
    <name evidence="4" type="ORF">ASIM_LOCUS20125</name>
</gene>
<feature type="domain" description="SH2" evidence="3">
    <location>
        <begin position="1"/>
        <end position="91"/>
    </location>
</feature>
<dbReference type="GO" id="GO:0005524">
    <property type="term" value="F:ATP binding"/>
    <property type="evidence" value="ECO:0007669"/>
    <property type="project" value="UniProtKB-UniRule"/>
</dbReference>
<dbReference type="InterPro" id="IPR036860">
    <property type="entry name" value="SH2_dom_sf"/>
</dbReference>
<evidence type="ECO:0000313" key="6">
    <source>
        <dbReference type="WBParaSite" id="ASIM_0002074601-mRNA-1"/>
    </source>
</evidence>
<feature type="binding site" evidence="2">
    <location>
        <position position="139"/>
    </location>
    <ligand>
        <name>ATP</name>
        <dbReference type="ChEBI" id="CHEBI:30616"/>
    </ligand>
</feature>
<proteinExistence type="predicted"/>
<dbReference type="InterPro" id="IPR011009">
    <property type="entry name" value="Kinase-like_dom_sf"/>
</dbReference>
<evidence type="ECO:0000256" key="1">
    <source>
        <dbReference type="PROSITE-ProRule" id="PRU00191"/>
    </source>
</evidence>
<keyword evidence="5" id="KW-1185">Reference proteome</keyword>
<keyword evidence="2" id="KW-0067">ATP-binding</keyword>